<dbReference type="Gene3D" id="3.90.1140.10">
    <property type="entry name" value="Cyclic phosphodiesterase"/>
    <property type="match status" value="1"/>
</dbReference>
<dbReference type="NCBIfam" id="TIGR02258">
    <property type="entry name" value="2_5_ligase"/>
    <property type="match status" value="1"/>
</dbReference>
<dbReference type="GO" id="GO:0016874">
    <property type="term" value="F:ligase activity"/>
    <property type="evidence" value="ECO:0007669"/>
    <property type="project" value="UniProtKB-KW"/>
</dbReference>
<reference evidence="2 3" key="1">
    <citation type="submission" date="2018-05" db="EMBL/GenBank/DDBJ databases">
        <title>A metagenomic window into the 2 km-deep terrestrial subsurface aquifer revealed taxonomically and functionally diverse microbial community comprising novel uncultured bacterial lineages.</title>
        <authorList>
            <person name="Kadnikov V.V."/>
            <person name="Mardanov A.V."/>
            <person name="Beletsky A.V."/>
            <person name="Banks D."/>
            <person name="Pimenov N.V."/>
            <person name="Frank Y.A."/>
            <person name="Karnachuk O.V."/>
            <person name="Ravin N.V."/>
        </authorList>
    </citation>
    <scope>NUCLEOTIDE SEQUENCE [LARGE SCALE GENOMIC DNA]</scope>
    <source>
        <strain evidence="2">BY</strain>
    </source>
</reference>
<dbReference type="Pfam" id="PF13563">
    <property type="entry name" value="2_5_RNA_ligase2"/>
    <property type="match status" value="1"/>
</dbReference>
<dbReference type="InterPro" id="IPR004175">
    <property type="entry name" value="RNA_CPDase"/>
</dbReference>
<dbReference type="GO" id="GO:0008664">
    <property type="term" value="F:RNA 2',3'-cyclic 3'-phosphodiesterase activity"/>
    <property type="evidence" value="ECO:0007669"/>
    <property type="project" value="InterPro"/>
</dbReference>
<dbReference type="PANTHER" id="PTHR35561:SF1">
    <property type="entry name" value="RNA 2',3'-CYCLIC PHOSPHODIESTERASE"/>
    <property type="match status" value="1"/>
</dbReference>
<evidence type="ECO:0000313" key="3">
    <source>
        <dbReference type="Proteomes" id="UP000262583"/>
    </source>
</evidence>
<proteinExistence type="predicted"/>
<dbReference type="AlphaFoldDB" id="A0A2Z4Y4D6"/>
<name>A0A2Z4Y4D6_SUMC1</name>
<keyword evidence="2" id="KW-0436">Ligase</keyword>
<dbReference type="Proteomes" id="UP000262583">
    <property type="component" value="Chromosome"/>
</dbReference>
<dbReference type="GO" id="GO:0004113">
    <property type="term" value="F:2',3'-cyclic-nucleotide 3'-phosphodiesterase activity"/>
    <property type="evidence" value="ECO:0007669"/>
    <property type="project" value="InterPro"/>
</dbReference>
<gene>
    <name evidence="2" type="ORF">BRCON_0961</name>
</gene>
<organism evidence="2 3">
    <name type="scientific">Sumerlaea chitinivorans</name>
    <dbReference type="NCBI Taxonomy" id="2250252"/>
    <lineage>
        <taxon>Bacteria</taxon>
        <taxon>Candidatus Sumerlaeota</taxon>
        <taxon>Candidatus Sumerlaeia</taxon>
        <taxon>Candidatus Sumerlaeales</taxon>
        <taxon>Candidatus Sumerlaeaceae</taxon>
        <taxon>Candidatus Sumerlaea</taxon>
    </lineage>
</organism>
<evidence type="ECO:0000256" key="1">
    <source>
        <dbReference type="ARBA" id="ARBA00022801"/>
    </source>
</evidence>
<sequence length="129" mass="14364">MESVSQHSSPFRVSVGGVHFFPTDKNPRVISVGLRGDVESLHALQLTLSERCRAAGLTAEDRPFRPHVTLARIKSMRGLPGLRDVVAMHRAVQLGEMVVDRITLYRSRLHPDGAEYDVLYESFLSAPQV</sequence>
<dbReference type="SUPFAM" id="SSF55144">
    <property type="entry name" value="LigT-like"/>
    <property type="match status" value="1"/>
</dbReference>
<accession>A0A2Z4Y4D6</accession>
<keyword evidence="1" id="KW-0378">Hydrolase</keyword>
<evidence type="ECO:0000313" key="2">
    <source>
        <dbReference type="EMBL" id="AXA35738.1"/>
    </source>
</evidence>
<protein>
    <submittedName>
        <fullName evidence="2">2'-5' RNA ligase</fullName>
    </submittedName>
</protein>
<dbReference type="InterPro" id="IPR009097">
    <property type="entry name" value="Cyclic_Pdiesterase"/>
</dbReference>
<dbReference type="EMBL" id="CP030759">
    <property type="protein sequence ID" value="AXA35738.1"/>
    <property type="molecule type" value="Genomic_DNA"/>
</dbReference>
<dbReference type="PANTHER" id="PTHR35561">
    <property type="entry name" value="RNA 2',3'-CYCLIC PHOSPHODIESTERASE"/>
    <property type="match status" value="1"/>
</dbReference>
<dbReference type="KEGG" id="schv:BRCON_0961"/>